<dbReference type="Proteomes" id="UP000886124">
    <property type="component" value="Unassembled WGS sequence"/>
</dbReference>
<dbReference type="InterPro" id="IPR036511">
    <property type="entry name" value="TGT-like_sf"/>
</dbReference>
<dbReference type="Gene3D" id="3.20.20.105">
    <property type="entry name" value="Queuine tRNA-ribosyltransferase-like"/>
    <property type="match status" value="1"/>
</dbReference>
<keyword evidence="2 5" id="KW-0808">Transferase</keyword>
<dbReference type="InterPro" id="IPR002616">
    <property type="entry name" value="tRNA_ribo_trans-like"/>
</dbReference>
<dbReference type="GO" id="GO:0008479">
    <property type="term" value="F:tRNA-guanosine(34) queuine transglycosylase activity"/>
    <property type="evidence" value="ECO:0007669"/>
    <property type="project" value="InterPro"/>
</dbReference>
<dbReference type="PANTHER" id="PTHR46499">
    <property type="entry name" value="QUEUINE TRNA-RIBOSYLTRANSFERASE"/>
    <property type="match status" value="1"/>
</dbReference>
<dbReference type="NCBIfam" id="TIGR00430">
    <property type="entry name" value="Q_tRNA_tgt"/>
    <property type="match status" value="1"/>
</dbReference>
<comment type="caution">
    <text evidence="5">The sequence shown here is derived from an EMBL/GenBank/DDBJ whole genome shotgun (WGS) entry which is preliminary data.</text>
</comment>
<dbReference type="PANTHER" id="PTHR46499:SF1">
    <property type="entry name" value="QUEUINE TRNA-RIBOSYLTRANSFERASE"/>
    <property type="match status" value="1"/>
</dbReference>
<accession>A0A7V5UDV3</accession>
<feature type="non-terminal residue" evidence="5">
    <location>
        <position position="254"/>
    </location>
</feature>
<name>A0A7V5UDV3_CALAY</name>
<feature type="domain" description="tRNA-guanine(15) transglycosylase-like" evidence="4">
    <location>
        <begin position="15"/>
        <end position="254"/>
    </location>
</feature>
<organism evidence="5">
    <name type="scientific">Caldithrix abyssi</name>
    <dbReference type="NCBI Taxonomy" id="187145"/>
    <lineage>
        <taxon>Bacteria</taxon>
        <taxon>Pseudomonadati</taxon>
        <taxon>Calditrichota</taxon>
        <taxon>Calditrichia</taxon>
        <taxon>Calditrichales</taxon>
        <taxon>Calditrichaceae</taxon>
        <taxon>Caldithrix</taxon>
    </lineage>
</organism>
<keyword evidence="3" id="KW-0819">tRNA processing</keyword>
<evidence type="ECO:0000259" key="4">
    <source>
        <dbReference type="Pfam" id="PF01702"/>
    </source>
</evidence>
<evidence type="ECO:0000256" key="3">
    <source>
        <dbReference type="ARBA" id="ARBA00022694"/>
    </source>
</evidence>
<dbReference type="InterPro" id="IPR050076">
    <property type="entry name" value="ArchSynthase1/Queuine_TRR"/>
</dbReference>
<sequence>MKATFFNLEHKDTGSKARAGVLNTNHGRISTPVFMPVGTQGTVKTMTPRDLIEHGASIILGNTYHLYLRPGHELIESFGGLHKFMSWQGAILTDSGGFQVFSLQELRKIDEQGVVFQSHIDGSRHKFTPQSVLEIQWSLGSDIMMVLDECAPYPASREYAEKSNQLTLNWARQARELYAQWQPLYDHQQYLFGIVQGSVYEDIREYSANELVKMDFPGYAIGGLAVGEDKETMYRITELCTDVLPENKPRYLMG</sequence>
<protein>
    <submittedName>
        <fullName evidence="5">tRNA guanosine(34) transglycosylase Tgt</fullName>
        <ecNumber evidence="5">2.4.2.29</ecNumber>
    </submittedName>
</protein>
<dbReference type="SUPFAM" id="SSF51713">
    <property type="entry name" value="tRNA-guanine transglycosylase"/>
    <property type="match status" value="1"/>
</dbReference>
<dbReference type="Pfam" id="PF01702">
    <property type="entry name" value="TGT"/>
    <property type="match status" value="1"/>
</dbReference>
<dbReference type="InterPro" id="IPR004803">
    <property type="entry name" value="TGT"/>
</dbReference>
<keyword evidence="1 5" id="KW-0328">Glycosyltransferase</keyword>
<proteinExistence type="predicted"/>
<gene>
    <name evidence="5" type="primary">tgt</name>
    <name evidence="5" type="ORF">ENJ89_00335</name>
</gene>
<dbReference type="EC" id="2.4.2.29" evidence="5"/>
<evidence type="ECO:0000313" key="5">
    <source>
        <dbReference type="EMBL" id="HHJ51613.1"/>
    </source>
</evidence>
<dbReference type="EMBL" id="DROD01000019">
    <property type="protein sequence ID" value="HHJ51613.1"/>
    <property type="molecule type" value="Genomic_DNA"/>
</dbReference>
<evidence type="ECO:0000256" key="1">
    <source>
        <dbReference type="ARBA" id="ARBA00022676"/>
    </source>
</evidence>
<dbReference type="GO" id="GO:0005829">
    <property type="term" value="C:cytosol"/>
    <property type="evidence" value="ECO:0007669"/>
    <property type="project" value="TreeGrafter"/>
</dbReference>
<dbReference type="AlphaFoldDB" id="A0A7V5UDV3"/>
<evidence type="ECO:0000256" key="2">
    <source>
        <dbReference type="ARBA" id="ARBA00022679"/>
    </source>
</evidence>
<dbReference type="NCBIfam" id="TIGR00449">
    <property type="entry name" value="tgt_general"/>
    <property type="match status" value="1"/>
</dbReference>
<reference evidence="5" key="1">
    <citation type="journal article" date="2020" name="mSystems">
        <title>Genome- and Community-Level Interaction Insights into Carbon Utilization and Element Cycling Functions of Hydrothermarchaeota in Hydrothermal Sediment.</title>
        <authorList>
            <person name="Zhou Z."/>
            <person name="Liu Y."/>
            <person name="Xu W."/>
            <person name="Pan J."/>
            <person name="Luo Z.H."/>
            <person name="Li M."/>
        </authorList>
    </citation>
    <scope>NUCLEOTIDE SEQUENCE [LARGE SCALE GENOMIC DNA]</scope>
    <source>
        <strain evidence="5">HyVt-527</strain>
    </source>
</reference>
<dbReference type="GO" id="GO:0008616">
    <property type="term" value="P:tRNA queuosine(34) biosynthetic process"/>
    <property type="evidence" value="ECO:0007669"/>
    <property type="project" value="TreeGrafter"/>
</dbReference>